<name>A0A2M8WW48_9MICO</name>
<feature type="domain" description="DUF2510" evidence="3">
    <location>
        <begin position="33"/>
        <end position="65"/>
    </location>
</feature>
<proteinExistence type="predicted"/>
<dbReference type="InterPro" id="IPR018929">
    <property type="entry name" value="DUF2510"/>
</dbReference>
<keyword evidence="5" id="KW-1185">Reference proteome</keyword>
<evidence type="ECO:0000313" key="4">
    <source>
        <dbReference type="EMBL" id="PJI95146.1"/>
    </source>
</evidence>
<organism evidence="4 5">
    <name type="scientific">Luteimicrobium subarcticum</name>
    <dbReference type="NCBI Taxonomy" id="620910"/>
    <lineage>
        <taxon>Bacteria</taxon>
        <taxon>Bacillati</taxon>
        <taxon>Actinomycetota</taxon>
        <taxon>Actinomycetes</taxon>
        <taxon>Micrococcales</taxon>
        <taxon>Luteimicrobium</taxon>
    </lineage>
</organism>
<evidence type="ECO:0000256" key="1">
    <source>
        <dbReference type="SAM" id="MobiDB-lite"/>
    </source>
</evidence>
<comment type="caution">
    <text evidence="4">The sequence shown here is derived from an EMBL/GenBank/DDBJ whole genome shotgun (WGS) entry which is preliminary data.</text>
</comment>
<feature type="region of interest" description="Disordered" evidence="1">
    <location>
        <begin position="1"/>
        <end position="38"/>
    </location>
</feature>
<protein>
    <submittedName>
        <fullName evidence="4">Uncharacterized protein DUF2510</fullName>
    </submittedName>
</protein>
<dbReference type="Proteomes" id="UP000231586">
    <property type="component" value="Unassembled WGS sequence"/>
</dbReference>
<reference evidence="4 5" key="1">
    <citation type="submission" date="2017-11" db="EMBL/GenBank/DDBJ databases">
        <title>Genomic Encyclopedia of Archaeal and Bacterial Type Strains, Phase II (KMG-II): From Individual Species to Whole Genera.</title>
        <authorList>
            <person name="Goeker M."/>
        </authorList>
    </citation>
    <scope>NUCLEOTIDE SEQUENCE [LARGE SCALE GENOMIC DNA]</scope>
    <source>
        <strain evidence="4 5">DSM 22413</strain>
    </source>
</reference>
<keyword evidence="2" id="KW-0472">Membrane</keyword>
<feature type="transmembrane region" description="Helical" evidence="2">
    <location>
        <begin position="76"/>
        <end position="101"/>
    </location>
</feature>
<feature type="region of interest" description="Disordered" evidence="1">
    <location>
        <begin position="108"/>
        <end position="129"/>
    </location>
</feature>
<dbReference type="RefSeq" id="WP_100349058.1">
    <property type="nucleotide sequence ID" value="NZ_PGTZ01000006.1"/>
</dbReference>
<dbReference type="AlphaFoldDB" id="A0A2M8WW48"/>
<evidence type="ECO:0000313" key="5">
    <source>
        <dbReference type="Proteomes" id="UP000231586"/>
    </source>
</evidence>
<keyword evidence="2" id="KW-1133">Transmembrane helix</keyword>
<gene>
    <name evidence="4" type="ORF">CLV34_1000</name>
</gene>
<sequence length="228" mass="23822">MTSTPEPPLPTPPFGPPAAPLPAAPSAPSAHAPGWFPDPAVPGQVRWFDGARWTPHTAPARTAPSPRATVRRSTTVAWVLGAAVVAFLVGGGLGALVVLAATSDDAGAVSAGAGTNPSPDTSPDDGWVTSGPDGDSTCADLRHEALTNPSYYWQSTSDRPSDITRTTKLLDRQDTADTPASGKTLVLVCRFEATYTNGRHGDLFGVVDLEPDDYVYLTFSDRSPLRST</sequence>
<keyword evidence="2" id="KW-0812">Transmembrane</keyword>
<evidence type="ECO:0000259" key="3">
    <source>
        <dbReference type="Pfam" id="PF10708"/>
    </source>
</evidence>
<evidence type="ECO:0000256" key="2">
    <source>
        <dbReference type="SAM" id="Phobius"/>
    </source>
</evidence>
<dbReference type="EMBL" id="PGTZ01000006">
    <property type="protein sequence ID" value="PJI95146.1"/>
    <property type="molecule type" value="Genomic_DNA"/>
</dbReference>
<accession>A0A2M8WW48</accession>
<dbReference type="Pfam" id="PF10708">
    <property type="entry name" value="DUF2510"/>
    <property type="match status" value="1"/>
</dbReference>
<feature type="compositionally biased region" description="Pro residues" evidence="1">
    <location>
        <begin position="1"/>
        <end position="25"/>
    </location>
</feature>